<sequence length="110" mass="12684">MDNILCQVEGSKYVRLYPPDQKHKLYPRKASLNNTSQVDVESVSESGSRAHTHQQFPLFPTASYQELILRQGESLFIPKGYWHFVKALTKSISVNFWFEATRASCSPYEQ</sequence>
<dbReference type="Gene3D" id="2.60.120.10">
    <property type="entry name" value="Jelly Rolls"/>
    <property type="match status" value="1"/>
</dbReference>
<dbReference type="InterPro" id="IPR014710">
    <property type="entry name" value="RmlC-like_jellyroll"/>
</dbReference>
<dbReference type="SUPFAM" id="SSF51197">
    <property type="entry name" value="Clavaminate synthase-like"/>
    <property type="match status" value="1"/>
</dbReference>
<feature type="domain" description="JmjC" evidence="1">
    <location>
        <begin position="1"/>
        <end position="110"/>
    </location>
</feature>
<dbReference type="Pfam" id="PF13621">
    <property type="entry name" value="Cupin_8"/>
    <property type="match status" value="1"/>
</dbReference>
<reference evidence="2" key="1">
    <citation type="submission" date="2021-01" db="EMBL/GenBank/DDBJ databases">
        <authorList>
            <person name="Corre E."/>
            <person name="Pelletier E."/>
            <person name="Niang G."/>
            <person name="Scheremetjew M."/>
            <person name="Finn R."/>
            <person name="Kale V."/>
            <person name="Holt S."/>
            <person name="Cochrane G."/>
            <person name="Meng A."/>
            <person name="Brown T."/>
            <person name="Cohen L."/>
        </authorList>
    </citation>
    <scope>NUCLEOTIDE SEQUENCE</scope>
    <source>
        <strain evidence="2">CCMP2058</strain>
    </source>
</reference>
<dbReference type="PANTHER" id="PTHR12461">
    <property type="entry name" value="HYPOXIA-INDUCIBLE FACTOR 1 ALPHA INHIBITOR-RELATED"/>
    <property type="match status" value="1"/>
</dbReference>
<dbReference type="PANTHER" id="PTHR12461:SF105">
    <property type="entry name" value="HYPOXIA-INDUCIBLE FACTOR 1-ALPHA INHIBITOR"/>
    <property type="match status" value="1"/>
</dbReference>
<protein>
    <recommendedName>
        <fullName evidence="1">JmjC domain-containing protein</fullName>
    </recommendedName>
</protein>
<dbReference type="InterPro" id="IPR003347">
    <property type="entry name" value="JmjC_dom"/>
</dbReference>
<dbReference type="InterPro" id="IPR041667">
    <property type="entry name" value="Cupin_8"/>
</dbReference>
<proteinExistence type="predicted"/>
<organism evidence="2">
    <name type="scientific">Amorphochlora amoebiformis</name>
    <dbReference type="NCBI Taxonomy" id="1561963"/>
    <lineage>
        <taxon>Eukaryota</taxon>
        <taxon>Sar</taxon>
        <taxon>Rhizaria</taxon>
        <taxon>Cercozoa</taxon>
        <taxon>Chlorarachniophyceae</taxon>
        <taxon>Amorphochlora</taxon>
    </lineage>
</organism>
<dbReference type="EMBL" id="HBEM01019777">
    <property type="protein sequence ID" value="CAD8454581.1"/>
    <property type="molecule type" value="Transcribed_RNA"/>
</dbReference>
<dbReference type="PROSITE" id="PS51184">
    <property type="entry name" value="JMJC"/>
    <property type="match status" value="1"/>
</dbReference>
<name>A0A7S0DJT6_9EUKA</name>
<accession>A0A7S0DJT6</accession>
<gene>
    <name evidence="2" type="ORF">LAMO00422_LOCUS13524</name>
</gene>
<evidence type="ECO:0000259" key="1">
    <source>
        <dbReference type="PROSITE" id="PS51184"/>
    </source>
</evidence>
<dbReference type="AlphaFoldDB" id="A0A7S0DJT6"/>
<evidence type="ECO:0000313" key="2">
    <source>
        <dbReference type="EMBL" id="CAD8454581.1"/>
    </source>
</evidence>